<comment type="caution">
    <text evidence="2">The sequence shown here is derived from an EMBL/GenBank/DDBJ whole genome shotgun (WGS) entry which is preliminary data.</text>
</comment>
<keyword evidence="1" id="KW-0472">Membrane</keyword>
<feature type="transmembrane region" description="Helical" evidence="1">
    <location>
        <begin position="35"/>
        <end position="54"/>
    </location>
</feature>
<dbReference type="EMBL" id="JAFIQS010000006">
    <property type="protein sequence ID" value="KAG5168137.1"/>
    <property type="molecule type" value="Genomic_DNA"/>
</dbReference>
<reference evidence="2" key="1">
    <citation type="submission" date="2021-02" db="EMBL/GenBank/DDBJ databases">
        <title>Psilocybe cubensis genome.</title>
        <authorList>
            <person name="Mckernan K.J."/>
            <person name="Crawford S."/>
            <person name="Trippe A."/>
            <person name="Kane L.T."/>
            <person name="Mclaughlin S."/>
        </authorList>
    </citation>
    <scope>NUCLEOTIDE SEQUENCE [LARGE SCALE GENOMIC DNA]</scope>
    <source>
        <strain evidence="2">MGC-MH-2018</strain>
    </source>
</reference>
<organism evidence="2">
    <name type="scientific">Psilocybe cubensis</name>
    <name type="common">Psychedelic mushroom</name>
    <name type="synonym">Stropharia cubensis</name>
    <dbReference type="NCBI Taxonomy" id="181762"/>
    <lineage>
        <taxon>Eukaryota</taxon>
        <taxon>Fungi</taxon>
        <taxon>Dikarya</taxon>
        <taxon>Basidiomycota</taxon>
        <taxon>Agaricomycotina</taxon>
        <taxon>Agaricomycetes</taxon>
        <taxon>Agaricomycetidae</taxon>
        <taxon>Agaricales</taxon>
        <taxon>Agaricineae</taxon>
        <taxon>Strophariaceae</taxon>
        <taxon>Psilocybe</taxon>
    </lineage>
</organism>
<evidence type="ECO:0000256" key="1">
    <source>
        <dbReference type="SAM" id="Phobius"/>
    </source>
</evidence>
<protein>
    <submittedName>
        <fullName evidence="2">Uncharacterized protein</fullName>
    </submittedName>
</protein>
<name>A0A8H8CIW9_PSICU</name>
<gene>
    <name evidence="2" type="ORF">JR316_006730</name>
</gene>
<sequence length="188" mass="21186">MLVTKLYLERKEERKIDTRFTLRTIYKIFLRDGTACFLFIIGVLATYAMSSLFIEGYSTALLVPWAVAGFDVAGTRLVLNLRESAYRETCVDSTFNEDVIFRQFRIAEISTGTDVDTPVSEREVAPPLAPTEGRRPSIRRRMTVVSREGGNARDRAYSAHDVTGLAPRITTNLEQDSRISLPIITEDS</sequence>
<evidence type="ECO:0000313" key="2">
    <source>
        <dbReference type="EMBL" id="KAG5168137.1"/>
    </source>
</evidence>
<keyword evidence="1" id="KW-0812">Transmembrane</keyword>
<proteinExistence type="predicted"/>
<dbReference type="AlphaFoldDB" id="A0A8H8CIW9"/>
<feature type="transmembrane region" description="Helical" evidence="1">
    <location>
        <begin position="60"/>
        <end position="79"/>
    </location>
</feature>
<keyword evidence="1" id="KW-1133">Transmembrane helix</keyword>
<accession>A0A8H8CIW9</accession>